<name>A0A7X0LVA3_9BACI</name>
<dbReference type="Proteomes" id="UP000531594">
    <property type="component" value="Unassembled WGS sequence"/>
</dbReference>
<keyword evidence="1" id="KW-0472">Membrane</keyword>
<protein>
    <submittedName>
        <fullName evidence="2">Uncharacterized membrane protein YoaK (UPF0700 family)</fullName>
    </submittedName>
</protein>
<dbReference type="AlphaFoldDB" id="A0A7X0LVA3"/>
<dbReference type="RefSeq" id="WP_184523344.1">
    <property type="nucleotide sequence ID" value="NZ_JACHGK010000002.1"/>
</dbReference>
<feature type="transmembrane region" description="Helical" evidence="1">
    <location>
        <begin position="180"/>
        <end position="200"/>
    </location>
</feature>
<proteinExistence type="predicted"/>
<dbReference type="Pfam" id="PF06912">
    <property type="entry name" value="DUF1275"/>
    <property type="match status" value="1"/>
</dbReference>
<dbReference type="EMBL" id="JACHGK010000002">
    <property type="protein sequence ID" value="MBB6444357.1"/>
    <property type="molecule type" value="Genomic_DNA"/>
</dbReference>
<sequence length="238" mass="26501">MERKHKNVISLSSNSAILGMLLAVVGGFLDAYTFISRDGVFANAQSGNMVLFAVNAVNQEWDRALLFLSPIIAFIAGVIVSEVVKKPRLREILYSYRRSILILEFIILVMVGTLPENIPDIVVIVCISFVSSLQISTFNKVEDWAYNSTMTTGNLRTAVQAAYALLIEQKPEAKKQLKDFSLIILSFLFGASAGTFFTIYIGNTSIWIAGGIIFAALILYHRDKGYFRKPMLRKTSNE</sequence>
<dbReference type="PANTHER" id="PTHR37314">
    <property type="entry name" value="SLR0142 PROTEIN"/>
    <property type="match status" value="1"/>
</dbReference>
<accession>A0A7X0LVA3</accession>
<keyword evidence="3" id="KW-1185">Reference proteome</keyword>
<reference evidence="2 3" key="1">
    <citation type="submission" date="2020-08" db="EMBL/GenBank/DDBJ databases">
        <title>Genomic Encyclopedia of Type Strains, Phase IV (KMG-IV): sequencing the most valuable type-strain genomes for metagenomic binning, comparative biology and taxonomic classification.</title>
        <authorList>
            <person name="Goeker M."/>
        </authorList>
    </citation>
    <scope>NUCLEOTIDE SEQUENCE [LARGE SCALE GENOMIC DNA]</scope>
    <source>
        <strain evidence="2 3">DSM 5391</strain>
    </source>
</reference>
<gene>
    <name evidence="2" type="ORF">HNR53_000965</name>
</gene>
<dbReference type="InterPro" id="IPR010699">
    <property type="entry name" value="DUF1275"/>
</dbReference>
<comment type="caution">
    <text evidence="2">The sequence shown here is derived from an EMBL/GenBank/DDBJ whole genome shotgun (WGS) entry which is preliminary data.</text>
</comment>
<evidence type="ECO:0000313" key="3">
    <source>
        <dbReference type="Proteomes" id="UP000531594"/>
    </source>
</evidence>
<feature type="transmembrane region" description="Helical" evidence="1">
    <location>
        <begin position="206"/>
        <end position="223"/>
    </location>
</feature>
<organism evidence="2 3">
    <name type="scientific">Bacillus benzoevorans</name>
    <dbReference type="NCBI Taxonomy" id="1456"/>
    <lineage>
        <taxon>Bacteria</taxon>
        <taxon>Bacillati</taxon>
        <taxon>Bacillota</taxon>
        <taxon>Bacilli</taxon>
        <taxon>Bacillales</taxon>
        <taxon>Bacillaceae</taxon>
        <taxon>Bacillus</taxon>
    </lineage>
</organism>
<keyword evidence="1" id="KW-1133">Transmembrane helix</keyword>
<feature type="transmembrane region" description="Helical" evidence="1">
    <location>
        <begin position="96"/>
        <end position="115"/>
    </location>
</feature>
<evidence type="ECO:0000256" key="1">
    <source>
        <dbReference type="SAM" id="Phobius"/>
    </source>
</evidence>
<keyword evidence="1" id="KW-0812">Transmembrane</keyword>
<dbReference type="PANTHER" id="PTHR37314:SF4">
    <property type="entry name" value="UPF0700 TRANSMEMBRANE PROTEIN YOAK"/>
    <property type="match status" value="1"/>
</dbReference>
<feature type="transmembrane region" description="Helical" evidence="1">
    <location>
        <begin position="121"/>
        <end position="138"/>
    </location>
</feature>
<evidence type="ECO:0000313" key="2">
    <source>
        <dbReference type="EMBL" id="MBB6444357.1"/>
    </source>
</evidence>
<feature type="transmembrane region" description="Helical" evidence="1">
    <location>
        <begin position="12"/>
        <end position="35"/>
    </location>
</feature>
<feature type="transmembrane region" description="Helical" evidence="1">
    <location>
        <begin position="64"/>
        <end position="84"/>
    </location>
</feature>